<dbReference type="PANTHER" id="PTHR43861">
    <property type="entry name" value="TRANS-ACONITATE 2-METHYLTRANSFERASE-RELATED"/>
    <property type="match status" value="1"/>
</dbReference>
<dbReference type="EMBL" id="LGSS01000003">
    <property type="protein sequence ID" value="KNF09403.1"/>
    <property type="molecule type" value="Genomic_DNA"/>
</dbReference>
<keyword evidence="2" id="KW-0808">Transferase</keyword>
<evidence type="ECO:0000259" key="1">
    <source>
        <dbReference type="Pfam" id="PF08241"/>
    </source>
</evidence>
<dbReference type="GO" id="GO:0008757">
    <property type="term" value="F:S-adenosylmethionine-dependent methyltransferase activity"/>
    <property type="evidence" value="ECO:0007669"/>
    <property type="project" value="InterPro"/>
</dbReference>
<dbReference type="Proteomes" id="UP000037267">
    <property type="component" value="Unassembled WGS sequence"/>
</dbReference>
<sequence length="214" mass="25048">MSNYISNMEDYWSNRFIKEDHIWGEKASKTAFYALNLFDKRNIKDILVPGSGYGRNTKLFSSNNYNVVGIEISKKAFDLAKEFDPNTTFYKGNIMDISNKDKLYDAIYCFNVIHLFREKNREIFLENCSNKLKDRGYIFLTAFSEKEKSFGKGKEVEKNTVESKPGRPVHYYEEDDLVNQFKTFNIIETGIIEDPEDHGEGPHTHILRYIFAQK</sequence>
<dbReference type="CDD" id="cd02440">
    <property type="entry name" value="AdoMet_MTases"/>
    <property type="match status" value="1"/>
</dbReference>
<comment type="caution">
    <text evidence="2">The sequence shown here is derived from an EMBL/GenBank/DDBJ whole genome shotgun (WGS) entry which is preliminary data.</text>
</comment>
<dbReference type="Pfam" id="PF08241">
    <property type="entry name" value="Methyltransf_11"/>
    <property type="match status" value="1"/>
</dbReference>
<feature type="domain" description="Methyltransferase type 11" evidence="1">
    <location>
        <begin position="49"/>
        <end position="139"/>
    </location>
</feature>
<dbReference type="InterPro" id="IPR029063">
    <property type="entry name" value="SAM-dependent_MTases_sf"/>
</dbReference>
<dbReference type="OrthoDB" id="9804312at2"/>
<keyword evidence="3" id="KW-1185">Reference proteome</keyword>
<evidence type="ECO:0000313" key="2">
    <source>
        <dbReference type="EMBL" id="KNF09403.1"/>
    </source>
</evidence>
<name>A0A0L0WD52_GOTPU</name>
<organism evidence="2 3">
    <name type="scientific">Gottschalkia purinilytica</name>
    <name type="common">Clostridium purinilyticum</name>
    <dbReference type="NCBI Taxonomy" id="1503"/>
    <lineage>
        <taxon>Bacteria</taxon>
        <taxon>Bacillati</taxon>
        <taxon>Bacillota</taxon>
        <taxon>Tissierellia</taxon>
        <taxon>Tissierellales</taxon>
        <taxon>Gottschalkiaceae</taxon>
        <taxon>Gottschalkia</taxon>
    </lineage>
</organism>
<gene>
    <name evidence="2" type="ORF">CLPU_3c01810</name>
</gene>
<dbReference type="SUPFAM" id="SSF53335">
    <property type="entry name" value="S-adenosyl-L-methionine-dependent methyltransferases"/>
    <property type="match status" value="1"/>
</dbReference>
<reference evidence="3" key="1">
    <citation type="submission" date="2015-07" db="EMBL/GenBank/DDBJ databases">
        <title>Draft genome sequence of the purine-degrading Gottschalkia purinilyticum DSM 1384 (formerly Clostridium purinilyticum).</title>
        <authorList>
            <person name="Poehlein A."/>
            <person name="Schiel-Bengelsdorf B."/>
            <person name="Bengelsdorf F.R."/>
            <person name="Daniel R."/>
            <person name="Duerre P."/>
        </authorList>
    </citation>
    <scope>NUCLEOTIDE SEQUENCE [LARGE SCALE GENOMIC DNA]</scope>
    <source>
        <strain evidence="3">DSM 1384</strain>
    </source>
</reference>
<accession>A0A0L0WD52</accession>
<dbReference type="RefSeq" id="WP_082154065.1">
    <property type="nucleotide sequence ID" value="NZ_LGSS01000003.1"/>
</dbReference>
<proteinExistence type="predicted"/>
<dbReference type="STRING" id="1503.CLPU_3c01810"/>
<dbReference type="GO" id="GO:0032259">
    <property type="term" value="P:methylation"/>
    <property type="evidence" value="ECO:0007669"/>
    <property type="project" value="UniProtKB-KW"/>
</dbReference>
<keyword evidence="2" id="KW-0489">Methyltransferase</keyword>
<protein>
    <submittedName>
        <fullName evidence="2">Methyltransferase, type 11</fullName>
    </submittedName>
</protein>
<dbReference type="Gene3D" id="3.40.50.150">
    <property type="entry name" value="Vaccinia Virus protein VP39"/>
    <property type="match status" value="1"/>
</dbReference>
<dbReference type="InterPro" id="IPR013216">
    <property type="entry name" value="Methyltransf_11"/>
</dbReference>
<evidence type="ECO:0000313" key="3">
    <source>
        <dbReference type="Proteomes" id="UP000037267"/>
    </source>
</evidence>
<dbReference type="AlphaFoldDB" id="A0A0L0WD52"/>